<sequence>MEVSTPISANEFKACFELLRFNIESFIKGKPEVVNMALTCLFAGGHLLIEDIPGVAKTSLAKAIAGSIEGGLFKRVQFTPDLLPSDITGVEIFDPDGREFRFREGPVFANIVLGDEINRAAPRTQSAMLQVMAENEVTISVRTHKVPNPFFCIATQNPADHRGTYPLPEAQLDRFLMRISIGYPSHADEMQVVSQGITGTTPELLHRVVGIAQVRSMIAFVRTVRVSSALTDYIVRITAGTRTHPAVRLGVSPRGSIAVAAAAQARAAAAGRSFATPDDVKAVARHVLAHRLILAQEALSSEEAADDILQKVIDDVAVPRRP</sequence>
<dbReference type="Pfam" id="PF17863">
    <property type="entry name" value="AAA_lid_2"/>
    <property type="match status" value="1"/>
</dbReference>
<gene>
    <name evidence="3" type="ORF">Val02_64980</name>
</gene>
<dbReference type="Proteomes" id="UP000619260">
    <property type="component" value="Unassembled WGS sequence"/>
</dbReference>
<dbReference type="Gene3D" id="1.10.8.80">
    <property type="entry name" value="Magnesium chelatase subunit I, C-Terminal domain"/>
    <property type="match status" value="1"/>
</dbReference>
<organism evidence="3 4">
    <name type="scientific">Virgisporangium aliadipatigenens</name>
    <dbReference type="NCBI Taxonomy" id="741659"/>
    <lineage>
        <taxon>Bacteria</taxon>
        <taxon>Bacillati</taxon>
        <taxon>Actinomycetota</taxon>
        <taxon>Actinomycetes</taxon>
        <taxon>Micromonosporales</taxon>
        <taxon>Micromonosporaceae</taxon>
        <taxon>Virgisporangium</taxon>
    </lineage>
</organism>
<feature type="domain" description="ChlI/MoxR AAA lid" evidence="2">
    <location>
        <begin position="241"/>
        <end position="311"/>
    </location>
</feature>
<dbReference type="PANTHER" id="PTHR42759:SF5">
    <property type="entry name" value="METHANOL DEHYDROGENASE REGULATOR"/>
    <property type="match status" value="1"/>
</dbReference>
<dbReference type="InterPro" id="IPR011703">
    <property type="entry name" value="ATPase_AAA-3"/>
</dbReference>
<dbReference type="InterPro" id="IPR027417">
    <property type="entry name" value="P-loop_NTPase"/>
</dbReference>
<dbReference type="CDD" id="cd00009">
    <property type="entry name" value="AAA"/>
    <property type="match status" value="1"/>
</dbReference>
<proteinExistence type="predicted"/>
<evidence type="ECO:0000313" key="4">
    <source>
        <dbReference type="Proteomes" id="UP000619260"/>
    </source>
</evidence>
<name>A0A8J3YSD7_9ACTN</name>
<dbReference type="InterPro" id="IPR050764">
    <property type="entry name" value="CbbQ/NirQ/NorQ/GpvN"/>
</dbReference>
<comment type="caution">
    <text evidence="3">The sequence shown here is derived from an EMBL/GenBank/DDBJ whole genome shotgun (WGS) entry which is preliminary data.</text>
</comment>
<dbReference type="SUPFAM" id="SSF52540">
    <property type="entry name" value="P-loop containing nucleoside triphosphate hydrolases"/>
    <property type="match status" value="1"/>
</dbReference>
<dbReference type="RefSeq" id="WP_203903085.1">
    <property type="nucleotide sequence ID" value="NZ_BOPF01000029.1"/>
</dbReference>
<dbReference type="GO" id="GO:0016887">
    <property type="term" value="F:ATP hydrolysis activity"/>
    <property type="evidence" value="ECO:0007669"/>
    <property type="project" value="InterPro"/>
</dbReference>
<evidence type="ECO:0000313" key="3">
    <source>
        <dbReference type="EMBL" id="GIJ49612.1"/>
    </source>
</evidence>
<dbReference type="PANTHER" id="PTHR42759">
    <property type="entry name" value="MOXR FAMILY PROTEIN"/>
    <property type="match status" value="1"/>
</dbReference>
<accession>A0A8J3YSD7</accession>
<dbReference type="GO" id="GO:0005524">
    <property type="term" value="F:ATP binding"/>
    <property type="evidence" value="ECO:0007669"/>
    <property type="project" value="InterPro"/>
</dbReference>
<dbReference type="Pfam" id="PF07726">
    <property type="entry name" value="AAA_3"/>
    <property type="match status" value="1"/>
</dbReference>
<keyword evidence="4" id="KW-1185">Reference proteome</keyword>
<dbReference type="EMBL" id="BOPF01000029">
    <property type="protein sequence ID" value="GIJ49612.1"/>
    <property type="molecule type" value="Genomic_DNA"/>
</dbReference>
<evidence type="ECO:0000259" key="2">
    <source>
        <dbReference type="Pfam" id="PF17863"/>
    </source>
</evidence>
<dbReference type="Gene3D" id="3.40.50.300">
    <property type="entry name" value="P-loop containing nucleotide triphosphate hydrolases"/>
    <property type="match status" value="1"/>
</dbReference>
<feature type="domain" description="ATPase AAA-3" evidence="1">
    <location>
        <begin position="46"/>
        <end position="177"/>
    </location>
</feature>
<evidence type="ECO:0000259" key="1">
    <source>
        <dbReference type="Pfam" id="PF07726"/>
    </source>
</evidence>
<evidence type="ECO:0008006" key="5">
    <source>
        <dbReference type="Google" id="ProtNLM"/>
    </source>
</evidence>
<dbReference type="AlphaFoldDB" id="A0A8J3YSD7"/>
<dbReference type="InterPro" id="IPR041628">
    <property type="entry name" value="ChlI/MoxR_AAA_lid"/>
</dbReference>
<dbReference type="PIRSF" id="PIRSF002849">
    <property type="entry name" value="AAA_ATPase_chaperone_MoxR_prd"/>
    <property type="match status" value="1"/>
</dbReference>
<protein>
    <recommendedName>
        <fullName evidence="5">ATPase</fullName>
    </recommendedName>
</protein>
<reference evidence="3" key="1">
    <citation type="submission" date="2021-01" db="EMBL/GenBank/DDBJ databases">
        <title>Whole genome shotgun sequence of Virgisporangium aliadipatigenens NBRC 105644.</title>
        <authorList>
            <person name="Komaki H."/>
            <person name="Tamura T."/>
        </authorList>
    </citation>
    <scope>NUCLEOTIDE SEQUENCE</scope>
    <source>
        <strain evidence="3">NBRC 105644</strain>
    </source>
</reference>